<evidence type="ECO:0000313" key="3">
    <source>
        <dbReference type="Proteomes" id="UP000799750"/>
    </source>
</evidence>
<gene>
    <name evidence="2" type="ORF">BU16DRAFT_554749</name>
</gene>
<dbReference type="EMBL" id="MU004181">
    <property type="protein sequence ID" value="KAF2502703.1"/>
    <property type="molecule type" value="Genomic_DNA"/>
</dbReference>
<feature type="compositionally biased region" description="Polar residues" evidence="1">
    <location>
        <begin position="358"/>
        <end position="376"/>
    </location>
</feature>
<feature type="compositionally biased region" description="Low complexity" evidence="1">
    <location>
        <begin position="316"/>
        <end position="333"/>
    </location>
</feature>
<name>A0A6A6RG78_9PEZI</name>
<dbReference type="OrthoDB" id="436496at2759"/>
<evidence type="ECO:0000313" key="2">
    <source>
        <dbReference type="EMBL" id="KAF2502703.1"/>
    </source>
</evidence>
<sequence length="420" mass="47244">MPRYRSIKLELSSQHGIQTIPEYVAPEKPSPDASAPKLLSDVHENKVREEPSSTCEVYIPTYPSSQFWFNYSIAPPIPPDLSCFFFKLFLNGMYMVSWGCGPEEGWAGRTMFGLYERPEDEYGRKRVEKRALFFGGKDDKGKEVHWDDAAAFMEVRVYRAKGRKRVPRQLEEFGKSFHAGQRQGIENRLVDAGISKMFSPKRFYKFALIDPVDKPFATFKYHYRTMDQLRELGLQRVDNGSAAGARGEASKKKGSRKTLHGYEELGDTMAHDECDASGSSEYATLTPPSLRPLPPLPTKLPVAHQRAVKTPKHFRLSIPPSLKLSPSRPSFPKRAPRKVASSSSLSALREQPSVDEWIQSTPSPVKSIRNTISSPTPEARKRGNSIAALREVVSKALKRRGVQDSPEPDNSPLLTTTERC</sequence>
<feature type="compositionally biased region" description="Basic residues" evidence="1">
    <location>
        <begin position="306"/>
        <end position="315"/>
    </location>
</feature>
<accession>A0A6A6RG78</accession>
<feature type="region of interest" description="Disordered" evidence="1">
    <location>
        <begin position="275"/>
        <end position="420"/>
    </location>
</feature>
<keyword evidence="3" id="KW-1185">Reference proteome</keyword>
<feature type="compositionally biased region" description="Pro residues" evidence="1">
    <location>
        <begin position="289"/>
        <end position="298"/>
    </location>
</feature>
<dbReference type="Proteomes" id="UP000799750">
    <property type="component" value="Unassembled WGS sequence"/>
</dbReference>
<protein>
    <submittedName>
        <fullName evidence="2">Uncharacterized protein</fullName>
    </submittedName>
</protein>
<organism evidence="2 3">
    <name type="scientific">Lophium mytilinum</name>
    <dbReference type="NCBI Taxonomy" id="390894"/>
    <lineage>
        <taxon>Eukaryota</taxon>
        <taxon>Fungi</taxon>
        <taxon>Dikarya</taxon>
        <taxon>Ascomycota</taxon>
        <taxon>Pezizomycotina</taxon>
        <taxon>Dothideomycetes</taxon>
        <taxon>Pleosporomycetidae</taxon>
        <taxon>Mytilinidiales</taxon>
        <taxon>Mytilinidiaceae</taxon>
        <taxon>Lophium</taxon>
    </lineage>
</organism>
<dbReference type="AlphaFoldDB" id="A0A6A6RG78"/>
<evidence type="ECO:0000256" key="1">
    <source>
        <dbReference type="SAM" id="MobiDB-lite"/>
    </source>
</evidence>
<reference evidence="2" key="1">
    <citation type="journal article" date="2020" name="Stud. Mycol.">
        <title>101 Dothideomycetes genomes: a test case for predicting lifestyles and emergence of pathogens.</title>
        <authorList>
            <person name="Haridas S."/>
            <person name="Albert R."/>
            <person name="Binder M."/>
            <person name="Bloem J."/>
            <person name="Labutti K."/>
            <person name="Salamov A."/>
            <person name="Andreopoulos B."/>
            <person name="Baker S."/>
            <person name="Barry K."/>
            <person name="Bills G."/>
            <person name="Bluhm B."/>
            <person name="Cannon C."/>
            <person name="Castanera R."/>
            <person name="Culley D."/>
            <person name="Daum C."/>
            <person name="Ezra D."/>
            <person name="Gonzalez J."/>
            <person name="Henrissat B."/>
            <person name="Kuo A."/>
            <person name="Liang C."/>
            <person name="Lipzen A."/>
            <person name="Lutzoni F."/>
            <person name="Magnuson J."/>
            <person name="Mondo S."/>
            <person name="Nolan M."/>
            <person name="Ohm R."/>
            <person name="Pangilinan J."/>
            <person name="Park H.-J."/>
            <person name="Ramirez L."/>
            <person name="Alfaro M."/>
            <person name="Sun H."/>
            <person name="Tritt A."/>
            <person name="Yoshinaga Y."/>
            <person name="Zwiers L.-H."/>
            <person name="Turgeon B."/>
            <person name="Goodwin S."/>
            <person name="Spatafora J."/>
            <person name="Crous P."/>
            <person name="Grigoriev I."/>
        </authorList>
    </citation>
    <scope>NUCLEOTIDE SEQUENCE</scope>
    <source>
        <strain evidence="2">CBS 269.34</strain>
    </source>
</reference>
<proteinExistence type="predicted"/>